<dbReference type="PANTHER" id="PTHR38030:SF2">
    <property type="entry name" value="PROTOPORPHYRINOGEN IX DEHYDROGENASE [QUINONE]"/>
    <property type="match status" value="1"/>
</dbReference>
<dbReference type="Gene3D" id="3.40.50.360">
    <property type="match status" value="1"/>
</dbReference>
<dbReference type="PANTHER" id="PTHR38030">
    <property type="entry name" value="PROTOPORPHYRINOGEN IX DEHYDROGENASE [MENAQUINONE]"/>
    <property type="match status" value="1"/>
</dbReference>
<organism evidence="2 3">
    <name type="scientific">Holdemania filiformis</name>
    <dbReference type="NCBI Taxonomy" id="61171"/>
    <lineage>
        <taxon>Bacteria</taxon>
        <taxon>Bacillati</taxon>
        <taxon>Bacillota</taxon>
        <taxon>Erysipelotrichia</taxon>
        <taxon>Erysipelotrichales</taxon>
        <taxon>Erysipelotrichaceae</taxon>
        <taxon>Holdemania</taxon>
    </lineage>
</organism>
<reference evidence="2 3" key="1">
    <citation type="submission" date="2018-08" db="EMBL/GenBank/DDBJ databases">
        <title>A genome reference for cultivated species of the human gut microbiota.</title>
        <authorList>
            <person name="Zou Y."/>
            <person name="Xue W."/>
            <person name="Luo G."/>
        </authorList>
    </citation>
    <scope>NUCLEOTIDE SEQUENCE [LARGE SCALE GENOMIC DNA]</scope>
    <source>
        <strain evidence="2 3">AF24-29</strain>
    </source>
</reference>
<protein>
    <submittedName>
        <fullName evidence="2">Flavodoxin</fullName>
    </submittedName>
</protein>
<dbReference type="Proteomes" id="UP000284178">
    <property type="component" value="Unassembled WGS sequence"/>
</dbReference>
<proteinExistence type="predicted"/>
<gene>
    <name evidence="2" type="ORF">DWY25_05535</name>
</gene>
<dbReference type="AlphaFoldDB" id="A0A412G405"/>
<keyword evidence="3" id="KW-1185">Reference proteome</keyword>
<comment type="caution">
    <text evidence="2">The sequence shown here is derived from an EMBL/GenBank/DDBJ whole genome shotgun (WGS) entry which is preliminary data.</text>
</comment>
<dbReference type="GO" id="GO:0070819">
    <property type="term" value="F:menaquinone-dependent protoporphyrinogen oxidase activity"/>
    <property type="evidence" value="ECO:0007669"/>
    <property type="project" value="TreeGrafter"/>
</dbReference>
<name>A0A412G405_9FIRM</name>
<dbReference type="GO" id="GO:0010181">
    <property type="term" value="F:FMN binding"/>
    <property type="evidence" value="ECO:0007669"/>
    <property type="project" value="TreeGrafter"/>
</dbReference>
<dbReference type="SUPFAM" id="SSF52218">
    <property type="entry name" value="Flavoproteins"/>
    <property type="match status" value="1"/>
</dbReference>
<sequence>MKPILILVKSKYGASRRYAGWLAAITACDLAETKDFNPRNFDRYETIVLMGGVYAGTVAGVDFLKKHRARLQGKTIAVFAVGASPADAEGLNLMQSRLKASLPEAVLFYGRGCYDEQRMNFADRTLCRMLKKSLLKKDPAALEPWARAMLESEKQGACDWCDPDALKPLCSALKIEINK</sequence>
<evidence type="ECO:0000313" key="3">
    <source>
        <dbReference type="Proteomes" id="UP000284178"/>
    </source>
</evidence>
<evidence type="ECO:0000313" key="2">
    <source>
        <dbReference type="EMBL" id="RGR75240.1"/>
    </source>
</evidence>
<dbReference type="InterPro" id="IPR026816">
    <property type="entry name" value="Flavodoxin_dom"/>
</dbReference>
<dbReference type="Pfam" id="PF12724">
    <property type="entry name" value="Flavodoxin_5"/>
    <property type="match status" value="1"/>
</dbReference>
<feature type="domain" description="Flavodoxin" evidence="1">
    <location>
        <begin position="5"/>
        <end position="134"/>
    </location>
</feature>
<dbReference type="PROSITE" id="PS51257">
    <property type="entry name" value="PROKAR_LIPOPROTEIN"/>
    <property type="match status" value="1"/>
</dbReference>
<dbReference type="RefSeq" id="WP_117894407.1">
    <property type="nucleotide sequence ID" value="NZ_CABJCV010000005.1"/>
</dbReference>
<dbReference type="InterPro" id="IPR029039">
    <property type="entry name" value="Flavoprotein-like_sf"/>
</dbReference>
<evidence type="ECO:0000259" key="1">
    <source>
        <dbReference type="Pfam" id="PF12724"/>
    </source>
</evidence>
<dbReference type="GeneID" id="83014867"/>
<dbReference type="InterPro" id="IPR052200">
    <property type="entry name" value="Protoporphyrinogen_IX_DH"/>
</dbReference>
<accession>A0A412G405</accession>
<dbReference type="GO" id="GO:0006783">
    <property type="term" value="P:heme biosynthetic process"/>
    <property type="evidence" value="ECO:0007669"/>
    <property type="project" value="TreeGrafter"/>
</dbReference>
<dbReference type="EMBL" id="QRUP01000005">
    <property type="protein sequence ID" value="RGR75240.1"/>
    <property type="molecule type" value="Genomic_DNA"/>
</dbReference>